<evidence type="ECO:0000313" key="3">
    <source>
        <dbReference type="Proteomes" id="UP001172756"/>
    </source>
</evidence>
<evidence type="ECO:0000313" key="2">
    <source>
        <dbReference type="EMBL" id="MDN4483288.1"/>
    </source>
</evidence>
<dbReference type="AlphaFoldDB" id="A0AB35MHX2"/>
<gene>
    <name evidence="2" type="ORF">QQ002_07030</name>
</gene>
<name>A0AB35MHX2_9MICO</name>
<evidence type="ECO:0000256" key="1">
    <source>
        <dbReference type="SAM" id="SignalP"/>
    </source>
</evidence>
<dbReference type="EMBL" id="JAUHQB010000004">
    <property type="protein sequence ID" value="MDN4483288.1"/>
    <property type="molecule type" value="Genomic_DNA"/>
</dbReference>
<dbReference type="PROSITE" id="PS51257">
    <property type="entry name" value="PROKAR_LIPOPROTEIN"/>
    <property type="match status" value="1"/>
</dbReference>
<feature type="chain" id="PRO_5044311529" evidence="1">
    <location>
        <begin position="27"/>
        <end position="151"/>
    </location>
</feature>
<dbReference type="Proteomes" id="UP001172756">
    <property type="component" value="Unassembled WGS sequence"/>
</dbReference>
<protein>
    <submittedName>
        <fullName evidence="2">Uncharacterized protein</fullName>
    </submittedName>
</protein>
<reference evidence="2 3" key="1">
    <citation type="submission" date="2023-06" db="EMBL/GenBank/DDBJ databases">
        <title>SYSU T0a273.</title>
        <authorList>
            <person name="Gao L."/>
            <person name="Fang B.-Z."/>
            <person name="Li W.-J."/>
        </authorList>
    </citation>
    <scope>NUCLEOTIDE SEQUENCE [LARGE SCALE GENOMIC DNA]</scope>
    <source>
        <strain evidence="2 3">SYSU T0a273</strain>
    </source>
</reference>
<proteinExistence type="predicted"/>
<comment type="caution">
    <text evidence="2">The sequence shown here is derived from an EMBL/GenBank/DDBJ whole genome shotgun (WGS) entry which is preliminary data.</text>
</comment>
<sequence>MATKQVAAVVAVIAALVLGTLLTACASPETGGGVEYDETLDLGVPGDALQLETGVLYYPACGNEVLTWDGAPWYPYRPANVDELPADPIGAFHAAAMAEPVTFVPAVVAPGPGDDRGTLVIFEGALAYWESDSGDLSTWLTRTELEYWWAC</sequence>
<dbReference type="RefSeq" id="WP_301160183.1">
    <property type="nucleotide sequence ID" value="NZ_JAUHQB010000004.1"/>
</dbReference>
<keyword evidence="1" id="KW-0732">Signal</keyword>
<feature type="signal peptide" evidence="1">
    <location>
        <begin position="1"/>
        <end position="26"/>
    </location>
</feature>
<accession>A0AB35MHX2</accession>
<organism evidence="2 3">
    <name type="scientific">Demequina lignilytica</name>
    <dbReference type="NCBI Taxonomy" id="3051663"/>
    <lineage>
        <taxon>Bacteria</taxon>
        <taxon>Bacillati</taxon>
        <taxon>Actinomycetota</taxon>
        <taxon>Actinomycetes</taxon>
        <taxon>Micrococcales</taxon>
        <taxon>Demequinaceae</taxon>
        <taxon>Demequina</taxon>
    </lineage>
</organism>